<dbReference type="RefSeq" id="WP_169211713.1">
    <property type="nucleotide sequence ID" value="NZ_JAATNW010000007.1"/>
</dbReference>
<gene>
    <name evidence="1" type="ORF">HCJ96_14105</name>
</gene>
<keyword evidence="2" id="KW-1185">Reference proteome</keyword>
<evidence type="ECO:0000313" key="2">
    <source>
        <dbReference type="Proteomes" id="UP000709336"/>
    </source>
</evidence>
<organism evidence="1 2">
    <name type="scientific">Alteromonas ponticola</name>
    <dbReference type="NCBI Taxonomy" id="2720613"/>
    <lineage>
        <taxon>Bacteria</taxon>
        <taxon>Pseudomonadati</taxon>
        <taxon>Pseudomonadota</taxon>
        <taxon>Gammaproteobacteria</taxon>
        <taxon>Alteromonadales</taxon>
        <taxon>Alteromonadaceae</taxon>
        <taxon>Alteromonas/Salinimonas group</taxon>
        <taxon>Alteromonas</taxon>
    </lineage>
</organism>
<dbReference type="Proteomes" id="UP000709336">
    <property type="component" value="Unassembled WGS sequence"/>
</dbReference>
<evidence type="ECO:0000313" key="1">
    <source>
        <dbReference type="EMBL" id="NMH61162.1"/>
    </source>
</evidence>
<accession>A0ABX1R7Q8</accession>
<sequence>MQVYIHAGTYKTGSTAIQQTLFSLRKQLINQKILYPTSGISAQAEEIGHRHSRFVYEYGLKAWDMEVEKLIAEIREHSPDLLVLSSEAWSKPKGTKRMLALIDKLRLFDIERVNVTFVVRNGFDYSVSFFREFVRRWGQRRVYRDYTEKRIPYYDYNNLFLPFLNEEKFNVKFIPYTENSVTELLADIGLGKFKAQTQREVNSSLSTLDIEIQRRINILTKSKAHPSPTANELFSKIGVELTRDDIIEDHPPESLLQLYSTAYQRQFSELTGLSADVLQIENSDYFTQSQAELRVFEPILDHLLPLPKKS</sequence>
<evidence type="ECO:0008006" key="3">
    <source>
        <dbReference type="Google" id="ProtNLM"/>
    </source>
</evidence>
<comment type="caution">
    <text evidence="1">The sequence shown here is derived from an EMBL/GenBank/DDBJ whole genome shotgun (WGS) entry which is preliminary data.</text>
</comment>
<dbReference type="InterPro" id="IPR027417">
    <property type="entry name" value="P-loop_NTPase"/>
</dbReference>
<protein>
    <recommendedName>
        <fullName evidence="3">Sulfotransferase domain-containing protein</fullName>
    </recommendedName>
</protein>
<reference evidence="1 2" key="1">
    <citation type="submission" date="2020-03" db="EMBL/GenBank/DDBJ databases">
        <title>Alteromonas ponticola sp. nov., isolated from seawater.</title>
        <authorList>
            <person name="Yoon J.-H."/>
            <person name="Kim Y.-O."/>
        </authorList>
    </citation>
    <scope>NUCLEOTIDE SEQUENCE [LARGE SCALE GENOMIC DNA]</scope>
    <source>
        <strain evidence="1 2">MYP5</strain>
    </source>
</reference>
<name>A0ABX1R7Q8_9ALTE</name>
<proteinExistence type="predicted"/>
<dbReference type="EMBL" id="JAATNW010000007">
    <property type="protein sequence ID" value="NMH61162.1"/>
    <property type="molecule type" value="Genomic_DNA"/>
</dbReference>
<dbReference type="SUPFAM" id="SSF52540">
    <property type="entry name" value="P-loop containing nucleoside triphosphate hydrolases"/>
    <property type="match status" value="1"/>
</dbReference>